<dbReference type="AlphaFoldDB" id="A0ABD2H4A7"/>
<evidence type="ECO:0000256" key="1">
    <source>
        <dbReference type="SAM" id="MobiDB-lite"/>
    </source>
</evidence>
<comment type="caution">
    <text evidence="2">The sequence shown here is derived from an EMBL/GenBank/DDBJ whole genome shotgun (WGS) entry which is preliminary data.</text>
</comment>
<evidence type="ECO:0000313" key="3">
    <source>
        <dbReference type="Proteomes" id="UP001619887"/>
    </source>
</evidence>
<evidence type="ECO:0000313" key="2">
    <source>
        <dbReference type="EMBL" id="KAL3060638.1"/>
    </source>
</evidence>
<organism evidence="2 3">
    <name type="scientific">Pagothenia borchgrevinki</name>
    <name type="common">Bald rockcod</name>
    <name type="synonym">Trematomus borchgrevinki</name>
    <dbReference type="NCBI Taxonomy" id="8213"/>
    <lineage>
        <taxon>Eukaryota</taxon>
        <taxon>Metazoa</taxon>
        <taxon>Chordata</taxon>
        <taxon>Craniata</taxon>
        <taxon>Vertebrata</taxon>
        <taxon>Euteleostomi</taxon>
        <taxon>Actinopterygii</taxon>
        <taxon>Neopterygii</taxon>
        <taxon>Teleostei</taxon>
        <taxon>Neoteleostei</taxon>
        <taxon>Acanthomorphata</taxon>
        <taxon>Eupercaria</taxon>
        <taxon>Perciformes</taxon>
        <taxon>Notothenioidei</taxon>
        <taxon>Nototheniidae</taxon>
        <taxon>Pagothenia</taxon>
    </lineage>
</organism>
<protein>
    <submittedName>
        <fullName evidence="2">Uncharacterized protein</fullName>
    </submittedName>
</protein>
<reference evidence="2 3" key="2">
    <citation type="journal article" date="2024" name="G3 (Bethesda)">
        <title>The genome of the cryopelagic Antarctic bald notothen, Trematomus borchgrevinki.</title>
        <authorList>
            <person name="Rayamajhi N."/>
            <person name="Rivera-Colon A.G."/>
            <person name="Minhas B.F."/>
            <person name="Cheng C.C."/>
            <person name="Catchen J.M."/>
        </authorList>
    </citation>
    <scope>NUCLEOTIDE SEQUENCE [LARGE SCALE GENOMIC DNA]</scope>
    <source>
        <strain evidence="2">AGRC-2024</strain>
    </source>
</reference>
<reference evidence="2 3" key="1">
    <citation type="journal article" date="2022" name="G3 (Bethesda)">
        <title>Evaluating Illumina-, Nanopore-, and PacBio-based genome assembly strategies with the bald notothen, Trematomus borchgrevinki.</title>
        <authorList>
            <person name="Rayamajhi N."/>
            <person name="Cheng C.C."/>
            <person name="Catchen J.M."/>
        </authorList>
    </citation>
    <scope>NUCLEOTIDE SEQUENCE [LARGE SCALE GENOMIC DNA]</scope>
    <source>
        <strain evidence="2">AGRC-2024</strain>
    </source>
</reference>
<proteinExistence type="predicted"/>
<accession>A0ABD2H4A7</accession>
<sequence>SLILSQEEQGALAAKHTPTPPQQLE</sequence>
<feature type="region of interest" description="Disordered" evidence="1">
    <location>
        <begin position="1"/>
        <end position="25"/>
    </location>
</feature>
<feature type="non-terminal residue" evidence="2">
    <location>
        <position position="1"/>
    </location>
</feature>
<dbReference type="EMBL" id="JBIYXZ010002073">
    <property type="protein sequence ID" value="KAL3060638.1"/>
    <property type="molecule type" value="Genomic_DNA"/>
</dbReference>
<name>A0ABD2H4A7_PAGBO</name>
<keyword evidence="3" id="KW-1185">Reference proteome</keyword>
<gene>
    <name evidence="2" type="ORF">OYC64_015069</name>
</gene>
<dbReference type="Proteomes" id="UP001619887">
    <property type="component" value="Unassembled WGS sequence"/>
</dbReference>